<gene>
    <name evidence="2" type="ORF">EYF80_062371</name>
</gene>
<evidence type="ECO:0000313" key="3">
    <source>
        <dbReference type="Proteomes" id="UP000314294"/>
    </source>
</evidence>
<name>A0A4Z2EFJ4_9TELE</name>
<organism evidence="2 3">
    <name type="scientific">Liparis tanakae</name>
    <name type="common">Tanaka's snailfish</name>
    <dbReference type="NCBI Taxonomy" id="230148"/>
    <lineage>
        <taxon>Eukaryota</taxon>
        <taxon>Metazoa</taxon>
        <taxon>Chordata</taxon>
        <taxon>Craniata</taxon>
        <taxon>Vertebrata</taxon>
        <taxon>Euteleostomi</taxon>
        <taxon>Actinopterygii</taxon>
        <taxon>Neopterygii</taxon>
        <taxon>Teleostei</taxon>
        <taxon>Neoteleostei</taxon>
        <taxon>Acanthomorphata</taxon>
        <taxon>Eupercaria</taxon>
        <taxon>Perciformes</taxon>
        <taxon>Cottioidei</taxon>
        <taxon>Cottales</taxon>
        <taxon>Liparidae</taxon>
        <taxon>Liparis</taxon>
    </lineage>
</organism>
<evidence type="ECO:0000256" key="1">
    <source>
        <dbReference type="SAM" id="MobiDB-lite"/>
    </source>
</evidence>
<reference evidence="2 3" key="1">
    <citation type="submission" date="2019-03" db="EMBL/GenBank/DDBJ databases">
        <title>First draft genome of Liparis tanakae, snailfish: a comprehensive survey of snailfish specific genes.</title>
        <authorList>
            <person name="Kim W."/>
            <person name="Song I."/>
            <person name="Jeong J.-H."/>
            <person name="Kim D."/>
            <person name="Kim S."/>
            <person name="Ryu S."/>
            <person name="Song J.Y."/>
            <person name="Lee S.K."/>
        </authorList>
    </citation>
    <scope>NUCLEOTIDE SEQUENCE [LARGE SCALE GENOMIC DNA]</scope>
    <source>
        <tissue evidence="2">Muscle</tissue>
    </source>
</reference>
<comment type="caution">
    <text evidence="2">The sequence shown here is derived from an EMBL/GenBank/DDBJ whole genome shotgun (WGS) entry which is preliminary data.</text>
</comment>
<dbReference type="AlphaFoldDB" id="A0A4Z2EFJ4"/>
<keyword evidence="3" id="KW-1185">Reference proteome</keyword>
<protein>
    <submittedName>
        <fullName evidence="2">Uncharacterized protein</fullName>
    </submittedName>
</protein>
<evidence type="ECO:0000313" key="2">
    <source>
        <dbReference type="EMBL" id="TNN27485.1"/>
    </source>
</evidence>
<proteinExistence type="predicted"/>
<sequence>MPDLYLGPAVDDGAEYEGALHLPLPSFHVTLQPAPYVQPLHSPIHHSLPPQTLAPPQLRPSPR</sequence>
<accession>A0A4Z2EFJ4</accession>
<feature type="compositionally biased region" description="Low complexity" evidence="1">
    <location>
        <begin position="40"/>
        <end position="50"/>
    </location>
</feature>
<dbReference type="Proteomes" id="UP000314294">
    <property type="component" value="Unassembled WGS sequence"/>
</dbReference>
<dbReference type="EMBL" id="SRLO01008222">
    <property type="protein sequence ID" value="TNN27485.1"/>
    <property type="molecule type" value="Genomic_DNA"/>
</dbReference>
<feature type="region of interest" description="Disordered" evidence="1">
    <location>
        <begin position="40"/>
        <end position="63"/>
    </location>
</feature>